<keyword evidence="2" id="KW-1185">Reference proteome</keyword>
<evidence type="ECO:0000313" key="2">
    <source>
        <dbReference type="Proteomes" id="UP000241249"/>
    </source>
</evidence>
<protein>
    <submittedName>
        <fullName evidence="1">Uncharacterized protein</fullName>
    </submittedName>
</protein>
<dbReference type="Proteomes" id="UP000241249">
    <property type="component" value="Segment"/>
</dbReference>
<name>A0A2D0Z3X5_9CAUD</name>
<dbReference type="GeneID" id="40095045"/>
<dbReference type="EMBL" id="KY883654">
    <property type="protein sequence ID" value="ASV43471.1"/>
    <property type="molecule type" value="Genomic_DNA"/>
</dbReference>
<dbReference type="KEGG" id="vg:40095045"/>
<evidence type="ECO:0000313" key="1">
    <source>
        <dbReference type="EMBL" id="ASV43471.1"/>
    </source>
</evidence>
<dbReference type="Pfam" id="PF23818">
    <property type="entry name" value="Phage_tail_terminator_7"/>
    <property type="match status" value="1"/>
</dbReference>
<dbReference type="RefSeq" id="YP_009618498.1">
    <property type="nucleotide sequence ID" value="NC_042074.1"/>
</dbReference>
<dbReference type="OrthoDB" id="10453at10239"/>
<organism evidence="1 2">
    <name type="scientific">Vibrio phage JSF10</name>
    <dbReference type="NCBI Taxonomy" id="1983593"/>
    <lineage>
        <taxon>Viruses</taxon>
        <taxon>Duplodnaviria</taxon>
        <taxon>Heunggongvirae</taxon>
        <taxon>Uroviricota</taxon>
        <taxon>Caudoviricetes</taxon>
        <taxon>Demerecviridae</taxon>
        <taxon>Ermolyevavirinae</taxon>
        <taxon>Jesfedecavirus</taxon>
        <taxon>Jesfedecavirus JSF10</taxon>
    </lineage>
</organism>
<accession>A0A2D0Z3X5</accession>
<dbReference type="InterPro" id="IPR056418">
    <property type="entry name" value="Phage_tail_terminator_p142"/>
</dbReference>
<proteinExistence type="predicted"/>
<sequence>MSRRISIRTSLVEELKQELNGTGNYWTDIDGQVFGDQLFLSQIETFPAITVSAGSERPTYLPGGFRWLKSDYFIRVYVRNEDASAEELEKIIEDIKTFIDLNEEFEYDILKPGADSTSPIEKGTVTQVTLQEVTTDEGVLRPYAVGEILLTVLYDERSKRY</sequence>
<reference evidence="1 2" key="1">
    <citation type="journal article" date="2017" name="Sci. Rep.">
        <title>Analysis of the CRISPR-Cas system in bacteriophages active on epidemic strains of Vibrio cholerae in Bangladesh.</title>
        <authorList>
            <person name="Naser I.B."/>
            <person name="Hoque M.M."/>
            <person name="Nahid M.A."/>
            <person name="Tareq T.M."/>
            <person name="Rocky M.K."/>
            <person name="Faruque S.M."/>
        </authorList>
    </citation>
    <scope>NUCLEOTIDE SEQUENCE [LARGE SCALE GENOMIC DNA]</scope>
</reference>